<dbReference type="InterPro" id="IPR008979">
    <property type="entry name" value="Galactose-bd-like_sf"/>
</dbReference>
<evidence type="ECO:0000313" key="4">
    <source>
        <dbReference type="Proteomes" id="UP000093819"/>
    </source>
</evidence>
<dbReference type="RefSeq" id="WP_065038403.1">
    <property type="nucleotide sequence ID" value="NZ_LZLR01000239.1"/>
</dbReference>
<feature type="domain" description="PNPLA" evidence="2">
    <location>
        <begin position="531"/>
        <end position="694"/>
    </location>
</feature>
<gene>
    <name evidence="3" type="ORF">A5635_10415</name>
</gene>
<dbReference type="Pfam" id="PF21722">
    <property type="entry name" value="Gly_rich_2"/>
    <property type="match status" value="1"/>
</dbReference>
<name>A0A1A3MW19_MYCAS</name>
<evidence type="ECO:0000313" key="3">
    <source>
        <dbReference type="EMBL" id="OBK14098.1"/>
    </source>
</evidence>
<comment type="caution">
    <text evidence="1">Lacks conserved residue(s) required for the propagation of feature annotation.</text>
</comment>
<dbReference type="EMBL" id="LZLR01000239">
    <property type="protein sequence ID" value="OBK14098.1"/>
    <property type="molecule type" value="Genomic_DNA"/>
</dbReference>
<dbReference type="Proteomes" id="UP000093819">
    <property type="component" value="Unassembled WGS sequence"/>
</dbReference>
<dbReference type="OrthoDB" id="4732008at2"/>
<evidence type="ECO:0000256" key="1">
    <source>
        <dbReference type="PROSITE-ProRule" id="PRU01161"/>
    </source>
</evidence>
<dbReference type="InterPro" id="IPR002641">
    <property type="entry name" value="PNPLA_dom"/>
</dbReference>
<dbReference type="SUPFAM" id="SSF49785">
    <property type="entry name" value="Galactose-binding domain-like"/>
    <property type="match status" value="1"/>
</dbReference>
<dbReference type="InterPro" id="IPR049304">
    <property type="entry name" value="Gly_rich_dom"/>
</dbReference>
<evidence type="ECO:0000259" key="2">
    <source>
        <dbReference type="PROSITE" id="PS51635"/>
    </source>
</evidence>
<proteinExistence type="predicted"/>
<comment type="caution">
    <text evidence="3">The sequence shown here is derived from an EMBL/GenBank/DDBJ whole genome shotgun (WGS) entry which is preliminary data.</text>
</comment>
<accession>A0A1A3MW19</accession>
<dbReference type="PROSITE" id="PS51635">
    <property type="entry name" value="PNPLA"/>
    <property type="match status" value="1"/>
</dbReference>
<protein>
    <recommendedName>
        <fullName evidence="2">PNPLA domain-containing protein</fullName>
    </recommendedName>
</protein>
<organism evidence="3 4">
    <name type="scientific">Mycobacterium asiaticum</name>
    <dbReference type="NCBI Taxonomy" id="1790"/>
    <lineage>
        <taxon>Bacteria</taxon>
        <taxon>Bacillati</taxon>
        <taxon>Actinomycetota</taxon>
        <taxon>Actinomycetes</taxon>
        <taxon>Mycobacteriales</taxon>
        <taxon>Mycobacteriaceae</taxon>
        <taxon>Mycobacterium</taxon>
    </lineage>
</organism>
<dbReference type="Gene3D" id="2.60.120.260">
    <property type="entry name" value="Galactose-binding domain-like"/>
    <property type="match status" value="1"/>
</dbReference>
<reference evidence="3 4" key="1">
    <citation type="submission" date="2016-06" db="EMBL/GenBank/DDBJ databases">
        <authorList>
            <person name="Kjaerup R.B."/>
            <person name="Dalgaard T.S."/>
            <person name="Juul-Madsen H.R."/>
        </authorList>
    </citation>
    <scope>NUCLEOTIDE SEQUENCE [LARGE SCALE GENOMIC DNA]</scope>
    <source>
        <strain evidence="3 4">1245335.1</strain>
    </source>
</reference>
<dbReference type="GO" id="GO:0006629">
    <property type="term" value="P:lipid metabolic process"/>
    <property type="evidence" value="ECO:0007669"/>
    <property type="project" value="InterPro"/>
</dbReference>
<sequence>MSAPGFGGRQYTGSESRALTQIAGGPGLDSNTDFTRLLQQHDSQIKYLAANQKKLQQGVNEASQNPIQQLQQFVADIIVLLGGGQLAEGLLDFGDLRYILPTIGALFGLGEGPFPLDLFQAAQRFFLGYVVPTRQFTDVINNMIGAWLNVFGIDAKFVKDTKALITAIGDLFDGLANLLPSTKELFTALGITAAGLGPLGAILKPIIDLFAGIDLTAFGNAIDFIIDAIDPWVVQLTAAINFLNEVLRVLGAGGDVVNSPLPQLTLPFRNLVQFLGNVNFAISTFDPIGAAQQFISRLLIPVGSIAHVQPNLQLDAGFDDSAALGDEGPAWTRQYLDPLIDDPDFVWDLIGHTADGSATVHATGTEHGLLGTVLPVQEGQTFDLACWALWDDVVASGESFALQVMTDGDDITDVAVISDPAASGGWTQLAGSYTVPAGVASIRIRLCVKPGATEGQVWFDDATIRRTSLFQKGFVEGLVDDLLEIFGNFAAMIDGILGTGHTFGQLVTFIGSGLSTAAAVADNLGAMLSDLGLSTLAQLGALISNVDEGVADAADAIGDLFDQIGAMLSGAGTATTAALGELISNLLTMLNQIADIFNGGVVTPVNTAVQQVQDWFAANLAYLANIPNTAVQGLTGFGTNIGNSITALSDGVWQGLRAFLGIPSGVGPPQVSSAAQQVRTDLNNASDIATAAALFQAKQSISKQSYLSIDPSADPVFPLSNITGASPSTVPVTATKSVMGVIGLPDNGLKKSLVWLGGSLTNITAVYVNIYKVNTTTGEFTRTHRSANIIGSLTSPAGSAMAWQFYNLPMTDFFPTLQGEWYVAEIQVLGTGTYNVVGITNSWMPTHTSVYPKALGASRSPSSVSYDTKGAGYSRTTTGTSLNSSFSHTVGDGFAPAVIVDVIVDGGAVSSGVPTYDGVNMTLLSSRGFNNDGNFGSINTYGILGVAPNATKTVAFNLTLAGISGPKAVRVQSFSHFNVASFGTPVVNSGGNVTSISSGAVTSATGQMIHQVFASQGSPSYTIGSYNQTSRENSTVTAGGNMLAYVIGDAAGAASVTFTATQSVAHFWASVAVPLLPGVPAAPSSISSPTYDANVPWLALAGAAGRAQHAPETVEFETAGTHTYNLPTWIEEGDYIDIVPIGGGAGGSYIGERLTTLDLSYKGGGAAQWNPIRLRYGDDYDIPTGTTSFTVNVGDGGAAPAHTHPTHNPVHGSDGEDTTVVITGYPTITAASGVKDGSTLPTTFATGTGYVKGDTPGDVTHEGVKYFGGGIAQNYGSVGNSPGGGGYAGYSSHQGTAPNTNWDYSAGAGAPGACYITASQNA</sequence>